<dbReference type="Pfam" id="PF06727">
    <property type="entry name" value="DUF1207"/>
    <property type="match status" value="1"/>
</dbReference>
<feature type="chain" id="PRO_5030941589" description="DUF1207 domain-containing protein" evidence="1">
    <location>
        <begin position="32"/>
        <end position="290"/>
    </location>
</feature>
<name>A0A7W0CB73_9BACT</name>
<evidence type="ECO:0008006" key="4">
    <source>
        <dbReference type="Google" id="ProtNLM"/>
    </source>
</evidence>
<dbReference type="EMBL" id="JACDUS010000010">
    <property type="protein sequence ID" value="MBA2882526.1"/>
    <property type="molecule type" value="Genomic_DNA"/>
</dbReference>
<accession>A0A7W0CB73</accession>
<protein>
    <recommendedName>
        <fullName evidence="4">DUF1207 domain-containing protein</fullName>
    </recommendedName>
</protein>
<feature type="signal peptide" evidence="1">
    <location>
        <begin position="1"/>
        <end position="31"/>
    </location>
</feature>
<reference evidence="2 3" key="1">
    <citation type="submission" date="2020-07" db="EMBL/GenBank/DDBJ databases">
        <title>Genomic Encyclopedia of Type Strains, Phase IV (KMG-IV): sequencing the most valuable type-strain genomes for metagenomic binning, comparative biology and taxonomic classification.</title>
        <authorList>
            <person name="Goeker M."/>
        </authorList>
    </citation>
    <scope>NUCLEOTIDE SEQUENCE [LARGE SCALE GENOMIC DNA]</scope>
    <source>
        <strain evidence="2 3">DSM 17721</strain>
    </source>
</reference>
<proteinExistence type="predicted"/>
<dbReference type="Proteomes" id="UP000525298">
    <property type="component" value="Unassembled WGS sequence"/>
</dbReference>
<evidence type="ECO:0000256" key="1">
    <source>
        <dbReference type="SAM" id="SignalP"/>
    </source>
</evidence>
<dbReference type="AlphaFoldDB" id="A0A7W0CB73"/>
<sequence>METAIRSAACSLICCLTAAAMFFLASSPAMAQNPDEGGLFPKEEIFKPILADPKEPRFFGSVRHINNEMRKDFTGAAIGLGETFGVYRKNLGPERAWQISISGGVFSHFDMDTSSYDLLNSDYSIGLLWTYRDRDASLRLRVYHQSSHLGDDYVSDDPGLLDKYSGFDYEAAELITAYDWEPFRVYGGIHYLLQRDPGHMDRWSYQAGVEYESPSPVLFHGVPVAGVDIKGVQERSWTPAVSVKAGLKFKTADSSRDIMVLAEYYDGFIPYGAFYDYDMDAFGLGVYFGF</sequence>
<dbReference type="InterPro" id="IPR009599">
    <property type="entry name" value="DUF1207"/>
</dbReference>
<keyword evidence="3" id="KW-1185">Reference proteome</keyword>
<organism evidence="2 3">
    <name type="scientific">Desulfosalsimonas propionicica</name>
    <dbReference type="NCBI Taxonomy" id="332175"/>
    <lineage>
        <taxon>Bacteria</taxon>
        <taxon>Pseudomonadati</taxon>
        <taxon>Thermodesulfobacteriota</taxon>
        <taxon>Desulfobacteria</taxon>
        <taxon>Desulfobacterales</taxon>
        <taxon>Desulfosalsimonadaceae</taxon>
        <taxon>Desulfosalsimonas</taxon>
    </lineage>
</organism>
<evidence type="ECO:0000313" key="3">
    <source>
        <dbReference type="Proteomes" id="UP000525298"/>
    </source>
</evidence>
<gene>
    <name evidence="2" type="ORF">HNR65_002878</name>
</gene>
<evidence type="ECO:0000313" key="2">
    <source>
        <dbReference type="EMBL" id="MBA2882526.1"/>
    </source>
</evidence>
<dbReference type="RefSeq" id="WP_181552159.1">
    <property type="nucleotide sequence ID" value="NZ_JACDUS010000010.1"/>
</dbReference>
<keyword evidence="1" id="KW-0732">Signal</keyword>
<comment type="caution">
    <text evidence="2">The sequence shown here is derived from an EMBL/GenBank/DDBJ whole genome shotgun (WGS) entry which is preliminary data.</text>
</comment>